<evidence type="ECO:0008006" key="3">
    <source>
        <dbReference type="Google" id="ProtNLM"/>
    </source>
</evidence>
<dbReference type="Proteomes" id="UP000026960">
    <property type="component" value="Chromosome 2"/>
</dbReference>
<proteinExistence type="predicted"/>
<reference evidence="1" key="2">
    <citation type="submission" date="2015-03" db="UniProtKB">
        <authorList>
            <consortium name="EnsemblPlants"/>
        </authorList>
    </citation>
    <scope>IDENTIFICATION</scope>
</reference>
<dbReference type="EnsemblPlants" id="OBART02G27070.2">
    <property type="protein sequence ID" value="OBART02G27070.2"/>
    <property type="gene ID" value="OBART02G27070"/>
</dbReference>
<organism evidence="1">
    <name type="scientific">Oryza barthii</name>
    <dbReference type="NCBI Taxonomy" id="65489"/>
    <lineage>
        <taxon>Eukaryota</taxon>
        <taxon>Viridiplantae</taxon>
        <taxon>Streptophyta</taxon>
        <taxon>Embryophyta</taxon>
        <taxon>Tracheophyta</taxon>
        <taxon>Spermatophyta</taxon>
        <taxon>Magnoliopsida</taxon>
        <taxon>Liliopsida</taxon>
        <taxon>Poales</taxon>
        <taxon>Poaceae</taxon>
        <taxon>BOP clade</taxon>
        <taxon>Oryzoideae</taxon>
        <taxon>Oryzeae</taxon>
        <taxon>Oryzinae</taxon>
        <taxon>Oryza</taxon>
    </lineage>
</organism>
<name>A0A0D3F8M0_9ORYZ</name>
<sequence>MILVRTCHVNGGVLFRQARRSSRLPLGRNSYTKPNASLQEPIKVTRLCLGLLLELDASLSDGCNDIDLIRLEMLLDDNVDATERLYLLPCNVDGFCSAHCKALLPYFTSAATATNTLSAAAASGGGGGGLTSTPTSVDISATLLTDVLKLYCDPLPDVSHRLCTPRPTPSIAAGLPVRRRQSSRAGREEICWH</sequence>
<dbReference type="Gramene" id="OBART02G27070.2">
    <property type="protein sequence ID" value="OBART02G27070.2"/>
    <property type="gene ID" value="OBART02G27070"/>
</dbReference>
<evidence type="ECO:0000313" key="1">
    <source>
        <dbReference type="EnsemblPlants" id="OBART02G27070.2"/>
    </source>
</evidence>
<evidence type="ECO:0000313" key="2">
    <source>
        <dbReference type="Proteomes" id="UP000026960"/>
    </source>
</evidence>
<dbReference type="HOGENOM" id="CLU_110451_0_0_1"/>
<dbReference type="AlphaFoldDB" id="A0A0D3F8M0"/>
<reference evidence="1" key="1">
    <citation type="journal article" date="2009" name="Rice">
        <title>De Novo Next Generation Sequencing of Plant Genomes.</title>
        <authorList>
            <person name="Rounsley S."/>
            <person name="Marri P.R."/>
            <person name="Yu Y."/>
            <person name="He R."/>
            <person name="Sisneros N."/>
            <person name="Goicoechea J.L."/>
            <person name="Lee S.J."/>
            <person name="Angelova A."/>
            <person name="Kudrna D."/>
            <person name="Luo M."/>
            <person name="Affourtit J."/>
            <person name="Desany B."/>
            <person name="Knight J."/>
            <person name="Niazi F."/>
            <person name="Egholm M."/>
            <person name="Wing R.A."/>
        </authorList>
    </citation>
    <scope>NUCLEOTIDE SEQUENCE [LARGE SCALE GENOMIC DNA]</scope>
    <source>
        <strain evidence="1">cv. IRGC 105608</strain>
    </source>
</reference>
<accession>A0A0D3F8M0</accession>
<protein>
    <recommendedName>
        <fullName evidence="3">NPH3 domain-containing protein</fullName>
    </recommendedName>
</protein>
<keyword evidence="2" id="KW-1185">Reference proteome</keyword>